<accession>A0A8T2SP95</accession>
<evidence type="ECO:0000313" key="8">
    <source>
        <dbReference type="EMBL" id="KAH7352478.1"/>
    </source>
</evidence>
<dbReference type="PROSITE" id="PS51666">
    <property type="entry name" value="QLQ"/>
    <property type="match status" value="1"/>
</dbReference>
<evidence type="ECO:0000256" key="4">
    <source>
        <dbReference type="RuleBase" id="RU367127"/>
    </source>
</evidence>
<keyword evidence="4" id="KW-0804">Transcription</keyword>
<dbReference type="PROSITE" id="PS51667">
    <property type="entry name" value="WRC"/>
    <property type="match status" value="1"/>
</dbReference>
<sequence length="716" mass="76774">MDLEEALHQKRGGRGRDIHGNCGFMVSGHSKGSDIAGHNDESNSNTCSAGQRLSAWEDNGGRLPMTSDSLFPSSYLLARQSTCRSPSAPQQLIRPRTQDGLEFDSLRDPRLLKLARLHDSPCPSPPPDMQVLVNLNGGFNASSNGAAAPENQQLHISSLMSSAPTSSYAGAVDTCSLISGGTSSHPKPYPFSSSHDEHIRQRYAPFMLSAGSSQTTIIPSMRSLHGNISCFSSESITSPFTSEQLREFTQQTYVFKHLMEGITPPNNLLLPIINSVATMGRLGVGTIPFTGNAALMGVGTLRGVIDPEPGRCRRTDGKKWRCSREVVPDHKYCDRHMHRGRHRARLATSIKAVNTDSDALKNPSPRLPLIGFTNPAVNATVCESAPLPDTAPAAELAPREPQLQFSLRAASAEPASLHRFGINHSHTLSENSAMDDSGQRSNELSSRSSEASEPPNLAALLLGSHSVKTSPINRTSGLEAPLSFGCQKGDPDADTRTLRRLVDANSWPGSSQAPDRSPPPTSLLLFDQLVTEQSNTELSIATIHQSLPGSFSDRYGEGDEQKDVITTSGSSSGFASRGMETAFKVGSVARQGDETRYSRRVSWRPSAWESPGIGGPLGEALQLSAATRTTVNHVGAPPIKGGELCLNLIEESWVQRKENEERFRVGSPDKGSHSPSLASPTGVLQMRASFASYSDSSSSASSPRSAFKVDSANLTS</sequence>
<feature type="region of interest" description="Disordered" evidence="5">
    <location>
        <begin position="472"/>
        <end position="494"/>
    </location>
</feature>
<evidence type="ECO:0000256" key="2">
    <source>
        <dbReference type="ARBA" id="ARBA00008122"/>
    </source>
</evidence>
<evidence type="ECO:0000256" key="3">
    <source>
        <dbReference type="ARBA" id="ARBA00023242"/>
    </source>
</evidence>
<keyword evidence="4" id="KW-0805">Transcription regulation</keyword>
<feature type="domain" description="WRC" evidence="7">
    <location>
        <begin position="306"/>
        <end position="352"/>
    </location>
</feature>
<comment type="subcellular location">
    <subcellularLocation>
        <location evidence="1 4">Nucleus</location>
    </subcellularLocation>
</comment>
<dbReference type="InterPro" id="IPR014977">
    <property type="entry name" value="WRC_dom"/>
</dbReference>
<feature type="compositionally biased region" description="Low complexity" evidence="5">
    <location>
        <begin position="439"/>
        <end position="453"/>
    </location>
</feature>
<evidence type="ECO:0000256" key="1">
    <source>
        <dbReference type="ARBA" id="ARBA00004123"/>
    </source>
</evidence>
<comment type="similarity">
    <text evidence="2 4">Belongs to the GRF family.</text>
</comment>
<proteinExistence type="inferred from homology"/>
<reference evidence="8" key="1">
    <citation type="submission" date="2021-08" db="EMBL/GenBank/DDBJ databases">
        <title>WGS assembly of Ceratopteris richardii.</title>
        <authorList>
            <person name="Marchant D.B."/>
            <person name="Chen G."/>
            <person name="Jenkins J."/>
            <person name="Shu S."/>
            <person name="Leebens-Mack J."/>
            <person name="Grimwood J."/>
            <person name="Schmutz J."/>
            <person name="Soltis P."/>
            <person name="Soltis D."/>
            <person name="Chen Z.-H."/>
        </authorList>
    </citation>
    <scope>NUCLEOTIDE SEQUENCE</scope>
    <source>
        <strain evidence="8">Whitten #5841</strain>
        <tissue evidence="8">Leaf</tissue>
    </source>
</reference>
<name>A0A8T2SP95_CERRI</name>
<dbReference type="Pfam" id="PF08879">
    <property type="entry name" value="WRC"/>
    <property type="match status" value="1"/>
</dbReference>
<evidence type="ECO:0000256" key="5">
    <source>
        <dbReference type="SAM" id="MobiDB-lite"/>
    </source>
</evidence>
<dbReference type="OrthoDB" id="1927209at2759"/>
<dbReference type="PANTHER" id="PTHR31602:SF8">
    <property type="entry name" value="GROWTH-REGULATING FACTOR 5"/>
    <property type="match status" value="1"/>
</dbReference>
<evidence type="ECO:0000313" key="9">
    <source>
        <dbReference type="Proteomes" id="UP000825935"/>
    </source>
</evidence>
<dbReference type="Proteomes" id="UP000825935">
    <property type="component" value="Chromosome 19"/>
</dbReference>
<feature type="domain" description="QLQ" evidence="6">
    <location>
        <begin position="239"/>
        <end position="274"/>
    </location>
</feature>
<keyword evidence="3 4" id="KW-0539">Nucleus</keyword>
<comment type="caution">
    <text evidence="8">The sequence shown here is derived from an EMBL/GenBank/DDBJ whole genome shotgun (WGS) entry which is preliminary data.</text>
</comment>
<dbReference type="EMBL" id="CM035424">
    <property type="protein sequence ID" value="KAH7352478.1"/>
    <property type="molecule type" value="Genomic_DNA"/>
</dbReference>
<dbReference type="GO" id="GO:0006355">
    <property type="term" value="P:regulation of DNA-templated transcription"/>
    <property type="evidence" value="ECO:0007669"/>
    <property type="project" value="InterPro"/>
</dbReference>
<comment type="domain">
    <text evidence="4">The QLQ domain and WRC domain may be involved in protein-protein interaction and DNA-binding, respectively.</text>
</comment>
<dbReference type="GO" id="GO:0005634">
    <property type="term" value="C:nucleus"/>
    <property type="evidence" value="ECO:0007669"/>
    <property type="project" value="UniProtKB-SubCell"/>
</dbReference>
<dbReference type="InterPro" id="IPR014978">
    <property type="entry name" value="Gln-Leu-Gln_QLQ"/>
</dbReference>
<feature type="compositionally biased region" description="Basic and acidic residues" evidence="5">
    <location>
        <begin position="1"/>
        <end position="19"/>
    </location>
</feature>
<evidence type="ECO:0000259" key="6">
    <source>
        <dbReference type="PROSITE" id="PS51666"/>
    </source>
</evidence>
<dbReference type="PANTHER" id="PTHR31602">
    <property type="entry name" value="GROWTH-REGULATING FACTOR 5"/>
    <property type="match status" value="1"/>
</dbReference>
<dbReference type="GO" id="GO:0006351">
    <property type="term" value="P:DNA-templated transcription"/>
    <property type="evidence" value="ECO:0007669"/>
    <property type="project" value="UniProtKB-UniRule"/>
</dbReference>
<feature type="compositionally biased region" description="Low complexity" evidence="5">
    <location>
        <begin position="693"/>
        <end position="706"/>
    </location>
</feature>
<feature type="region of interest" description="Disordered" evidence="5">
    <location>
        <begin position="1"/>
        <end position="24"/>
    </location>
</feature>
<protein>
    <recommendedName>
        <fullName evidence="4">Growth-regulating factor</fullName>
    </recommendedName>
</protein>
<dbReference type="GO" id="GO:0005524">
    <property type="term" value="F:ATP binding"/>
    <property type="evidence" value="ECO:0007669"/>
    <property type="project" value="UniProtKB-UniRule"/>
</dbReference>
<feature type="region of interest" description="Disordered" evidence="5">
    <location>
        <begin position="426"/>
        <end position="453"/>
    </location>
</feature>
<feature type="region of interest" description="Disordered" evidence="5">
    <location>
        <begin position="661"/>
        <end position="681"/>
    </location>
</feature>
<keyword evidence="9" id="KW-1185">Reference proteome</keyword>
<dbReference type="InterPro" id="IPR031137">
    <property type="entry name" value="GRF"/>
</dbReference>
<dbReference type="GO" id="GO:0032502">
    <property type="term" value="P:developmental process"/>
    <property type="evidence" value="ECO:0007669"/>
    <property type="project" value="InterPro"/>
</dbReference>
<organism evidence="8 9">
    <name type="scientific">Ceratopteris richardii</name>
    <name type="common">Triangle waterfern</name>
    <dbReference type="NCBI Taxonomy" id="49495"/>
    <lineage>
        <taxon>Eukaryota</taxon>
        <taxon>Viridiplantae</taxon>
        <taxon>Streptophyta</taxon>
        <taxon>Embryophyta</taxon>
        <taxon>Tracheophyta</taxon>
        <taxon>Polypodiopsida</taxon>
        <taxon>Polypodiidae</taxon>
        <taxon>Polypodiales</taxon>
        <taxon>Pteridineae</taxon>
        <taxon>Pteridaceae</taxon>
        <taxon>Parkerioideae</taxon>
        <taxon>Ceratopteris</taxon>
    </lineage>
</organism>
<dbReference type="AlphaFoldDB" id="A0A8T2SP95"/>
<feature type="region of interest" description="Disordered" evidence="5">
    <location>
        <begin position="693"/>
        <end position="716"/>
    </location>
</feature>
<comment type="function">
    <text evidence="4">Transcription activator.</text>
</comment>
<evidence type="ECO:0000259" key="7">
    <source>
        <dbReference type="PROSITE" id="PS51667"/>
    </source>
</evidence>
<keyword evidence="4" id="KW-0010">Activator</keyword>
<gene>
    <name evidence="8" type="ORF">KP509_19G047800</name>
</gene>